<comment type="subcellular location">
    <subcellularLocation>
        <location evidence="1">Cell outer membrane</location>
    </subcellularLocation>
</comment>
<feature type="domain" description="RagB/SusD" evidence="7">
    <location>
        <begin position="342"/>
        <end position="643"/>
    </location>
</feature>
<evidence type="ECO:0000313" key="9">
    <source>
        <dbReference type="EMBL" id="MBB4622924.1"/>
    </source>
</evidence>
<evidence type="ECO:0000256" key="1">
    <source>
        <dbReference type="ARBA" id="ARBA00004442"/>
    </source>
</evidence>
<evidence type="ECO:0008006" key="11">
    <source>
        <dbReference type="Google" id="ProtNLM"/>
    </source>
</evidence>
<keyword evidence="3 6" id="KW-0732">Signal</keyword>
<evidence type="ECO:0000256" key="3">
    <source>
        <dbReference type="ARBA" id="ARBA00022729"/>
    </source>
</evidence>
<feature type="domain" description="SusD-like N-terminal" evidence="8">
    <location>
        <begin position="23"/>
        <end position="229"/>
    </location>
</feature>
<evidence type="ECO:0000256" key="6">
    <source>
        <dbReference type="SAM" id="SignalP"/>
    </source>
</evidence>
<evidence type="ECO:0000256" key="5">
    <source>
        <dbReference type="ARBA" id="ARBA00023237"/>
    </source>
</evidence>
<accession>A0ABR6KNF3</accession>
<dbReference type="InterPro" id="IPR033985">
    <property type="entry name" value="SusD-like_N"/>
</dbReference>
<evidence type="ECO:0000313" key="10">
    <source>
        <dbReference type="Proteomes" id="UP000533637"/>
    </source>
</evidence>
<dbReference type="Proteomes" id="UP000533637">
    <property type="component" value="Unassembled WGS sequence"/>
</dbReference>
<keyword evidence="4" id="KW-0472">Membrane</keyword>
<organism evidence="9 10">
    <name type="scientific">Parabacteroides faecis</name>
    <dbReference type="NCBI Taxonomy" id="1217282"/>
    <lineage>
        <taxon>Bacteria</taxon>
        <taxon>Pseudomonadati</taxon>
        <taxon>Bacteroidota</taxon>
        <taxon>Bacteroidia</taxon>
        <taxon>Bacteroidales</taxon>
        <taxon>Tannerellaceae</taxon>
        <taxon>Parabacteroides</taxon>
    </lineage>
</organism>
<reference evidence="9 10" key="1">
    <citation type="submission" date="2020-08" db="EMBL/GenBank/DDBJ databases">
        <title>Genomic Encyclopedia of Type Strains, Phase IV (KMG-IV): sequencing the most valuable type-strain genomes for metagenomic binning, comparative biology and taxonomic classification.</title>
        <authorList>
            <person name="Goeker M."/>
        </authorList>
    </citation>
    <scope>NUCLEOTIDE SEQUENCE [LARGE SCALE GENOMIC DNA]</scope>
    <source>
        <strain evidence="9 10">DSM 102983</strain>
    </source>
</reference>
<comment type="caution">
    <text evidence="9">The sequence shown here is derived from an EMBL/GenBank/DDBJ whole genome shotgun (WGS) entry which is preliminary data.</text>
</comment>
<dbReference type="RefSeq" id="WP_183671243.1">
    <property type="nucleotide sequence ID" value="NZ_BMPB01000005.1"/>
</dbReference>
<keyword evidence="5" id="KW-0998">Cell outer membrane</keyword>
<evidence type="ECO:0000256" key="4">
    <source>
        <dbReference type="ARBA" id="ARBA00023136"/>
    </source>
</evidence>
<dbReference type="Pfam" id="PF14322">
    <property type="entry name" value="SusD-like_3"/>
    <property type="match status" value="1"/>
</dbReference>
<keyword evidence="10" id="KW-1185">Reference proteome</keyword>
<dbReference type="InterPro" id="IPR011990">
    <property type="entry name" value="TPR-like_helical_dom_sf"/>
</dbReference>
<feature type="signal peptide" evidence="6">
    <location>
        <begin position="1"/>
        <end position="23"/>
    </location>
</feature>
<dbReference type="InterPro" id="IPR012944">
    <property type="entry name" value="SusD_RagB_dom"/>
</dbReference>
<gene>
    <name evidence="9" type="ORF">GGQ57_002833</name>
</gene>
<dbReference type="SUPFAM" id="SSF48452">
    <property type="entry name" value="TPR-like"/>
    <property type="match status" value="1"/>
</dbReference>
<sequence length="643" mass="74293">MKRLKSKYLVVAAFALLSFMSCDFLEKEPDTELTMDIVFDDKNKVEGVLGYVYNGLPTPGDYTHGLGWSVWGDELVWNRLVNWGVLSVQERLFNGTWNVATAPSWNMWNEYPKRIRHAYLFQEKAHEIAGLPQETIDRMKAECRYLACYYWWHLTENYGPIPFIPEMFSTDVPLAEMQKARTSFDDIVSYLDKELLAVSELLPDKYTATNEYGHATSIMALTTRARMLLFAASPLVNGNSWYKDWTNVDGSQLFSPVYDQQKWIKAAEACKLVIDRAEAAGHALFIAYNKDGSIDPFRSTRDLFFTTESAGNPEITFPMTNDLGHTNFEGYEDLCITPEFGDAGCLGVYQGLVDAYFMSNGLPAITGYKADGNPIINEESGYSEEGFTTEVTKRADTSWDEGTGVAGEVTPAGIWKMYYNREPRFYTSVSYHGSWYKVAERPFDFLCYGKDNNHQWNSPRNGYLVRRKVYQGDNSKNGIWYRNRTEWLYRLGTSYLDYAEAVNEAYDNATGRLEALKYLNHIRLRAGLRQYTINAVAANNPDYIHVDNTQDAIRNVVRMERRVEFVSEGIRWFDIRRWKIAESIPEMNGYLMGLDWDCTDINNFYKRVGDPEHNRVWKKAYYWMNIEISELEKNPNLVQAPYW</sequence>
<evidence type="ECO:0000256" key="2">
    <source>
        <dbReference type="ARBA" id="ARBA00006275"/>
    </source>
</evidence>
<dbReference type="Pfam" id="PF07980">
    <property type="entry name" value="SusD_RagB"/>
    <property type="match status" value="1"/>
</dbReference>
<dbReference type="PROSITE" id="PS51257">
    <property type="entry name" value="PROKAR_LIPOPROTEIN"/>
    <property type="match status" value="1"/>
</dbReference>
<name>A0ABR6KNF3_9BACT</name>
<comment type="similarity">
    <text evidence="2">Belongs to the SusD family.</text>
</comment>
<dbReference type="Gene3D" id="1.25.40.390">
    <property type="match status" value="1"/>
</dbReference>
<evidence type="ECO:0000259" key="7">
    <source>
        <dbReference type="Pfam" id="PF07980"/>
    </source>
</evidence>
<evidence type="ECO:0000259" key="8">
    <source>
        <dbReference type="Pfam" id="PF14322"/>
    </source>
</evidence>
<proteinExistence type="inferred from homology"/>
<dbReference type="EMBL" id="JACHOC010000005">
    <property type="protein sequence ID" value="MBB4622924.1"/>
    <property type="molecule type" value="Genomic_DNA"/>
</dbReference>
<protein>
    <recommendedName>
        <fullName evidence="11">RagB/SusD family nutrient uptake outer membrane protein</fullName>
    </recommendedName>
</protein>
<feature type="chain" id="PRO_5046229358" description="RagB/SusD family nutrient uptake outer membrane protein" evidence="6">
    <location>
        <begin position="24"/>
        <end position="643"/>
    </location>
</feature>